<dbReference type="SUPFAM" id="SSF48452">
    <property type="entry name" value="TPR-like"/>
    <property type="match status" value="2"/>
</dbReference>
<evidence type="ECO:0000256" key="4">
    <source>
        <dbReference type="ARBA" id="ARBA00022989"/>
    </source>
</evidence>
<dbReference type="PROSITE" id="PS50005">
    <property type="entry name" value="TPR"/>
    <property type="match status" value="4"/>
</dbReference>
<evidence type="ECO:0000313" key="11">
    <source>
        <dbReference type="EMBL" id="TCP24021.1"/>
    </source>
</evidence>
<evidence type="ECO:0000313" key="12">
    <source>
        <dbReference type="Proteomes" id="UP000294564"/>
    </source>
</evidence>
<dbReference type="OrthoDB" id="1393953at2"/>
<reference evidence="11 12" key="1">
    <citation type="submission" date="2019-03" db="EMBL/GenBank/DDBJ databases">
        <title>Genomic Encyclopedia of Type Strains, Phase IV (KMG-IV): sequencing the most valuable type-strain genomes for metagenomic binning, comparative biology and taxonomic classification.</title>
        <authorList>
            <person name="Goeker M."/>
        </authorList>
    </citation>
    <scope>NUCLEOTIDE SEQUENCE [LARGE SCALE GENOMIC DNA]</scope>
    <source>
        <strain evidence="11 12">DSM 14836</strain>
    </source>
</reference>
<dbReference type="InterPro" id="IPR029787">
    <property type="entry name" value="Nucleotide_cyclase"/>
</dbReference>
<feature type="transmembrane region" description="Helical" evidence="9">
    <location>
        <begin position="415"/>
        <end position="434"/>
    </location>
</feature>
<dbReference type="Pfam" id="PF13181">
    <property type="entry name" value="TPR_8"/>
    <property type="match status" value="1"/>
</dbReference>
<feature type="repeat" description="TPR" evidence="7">
    <location>
        <begin position="253"/>
        <end position="286"/>
    </location>
</feature>
<evidence type="ECO:0000259" key="10">
    <source>
        <dbReference type="PROSITE" id="PS50125"/>
    </source>
</evidence>
<dbReference type="Pfam" id="PF13424">
    <property type="entry name" value="TPR_12"/>
    <property type="match status" value="2"/>
</dbReference>
<name>A0A4R2NRC3_9FLAO</name>
<dbReference type="Gene3D" id="6.10.250.780">
    <property type="match status" value="1"/>
</dbReference>
<evidence type="ECO:0000256" key="1">
    <source>
        <dbReference type="ARBA" id="ARBA00004370"/>
    </source>
</evidence>
<dbReference type="InterPro" id="IPR050401">
    <property type="entry name" value="Cyclic_nucleotide_synthase"/>
</dbReference>
<keyword evidence="5 9" id="KW-0472">Membrane</keyword>
<dbReference type="GO" id="GO:0009190">
    <property type="term" value="P:cyclic nucleotide biosynthetic process"/>
    <property type="evidence" value="ECO:0007669"/>
    <property type="project" value="InterPro"/>
</dbReference>
<keyword evidence="7" id="KW-0802">TPR repeat</keyword>
<keyword evidence="2 9" id="KW-0812">Transmembrane</keyword>
<dbReference type="GO" id="GO:0004016">
    <property type="term" value="F:adenylate cyclase activity"/>
    <property type="evidence" value="ECO:0007669"/>
    <property type="project" value="UniProtKB-ARBA"/>
</dbReference>
<evidence type="ECO:0000256" key="6">
    <source>
        <dbReference type="ARBA" id="ARBA00023239"/>
    </source>
</evidence>
<evidence type="ECO:0000256" key="9">
    <source>
        <dbReference type="SAM" id="Phobius"/>
    </source>
</evidence>
<keyword evidence="4 9" id="KW-1133">Transmembrane helix</keyword>
<feature type="repeat" description="TPR" evidence="7">
    <location>
        <begin position="53"/>
        <end position="86"/>
    </location>
</feature>
<organism evidence="11 12">
    <name type="scientific">Tenacibaculum skagerrakense</name>
    <dbReference type="NCBI Taxonomy" id="186571"/>
    <lineage>
        <taxon>Bacteria</taxon>
        <taxon>Pseudomonadati</taxon>
        <taxon>Bacteroidota</taxon>
        <taxon>Flavobacteriia</taxon>
        <taxon>Flavobacteriales</taxon>
        <taxon>Flavobacteriaceae</taxon>
        <taxon>Tenacibaculum</taxon>
    </lineage>
</organism>
<keyword evidence="6 8" id="KW-0456">Lyase</keyword>
<dbReference type="InterPro" id="IPR011990">
    <property type="entry name" value="TPR-like_helical_dom_sf"/>
</dbReference>
<dbReference type="PROSITE" id="PS50125">
    <property type="entry name" value="GUANYLATE_CYCLASE_2"/>
    <property type="match status" value="1"/>
</dbReference>
<dbReference type="PANTHER" id="PTHR11920">
    <property type="entry name" value="GUANYLYL CYCLASE"/>
    <property type="match status" value="1"/>
</dbReference>
<dbReference type="CDD" id="cd07302">
    <property type="entry name" value="CHD"/>
    <property type="match status" value="1"/>
</dbReference>
<sequence length="681" mass="77440">MEGVNKKDFKVCVKGKHIKINYGKYFKRVLPFFILIVNSIYAQDNAVAINSIADSLYKSGNQKIKKGIFKEALQDFTKSLELSKKENNNALVGDCFSKIAISYYYQGKYNDAFEAFDESITYYQLTDNKKGLASSFNNQGAIYYYLGNYPKALDQYKKALQIQEKLEDTSQIAGTTKNIGSIYMELQDYESAKSHFELSKKLYTSVANEKPLIQVLNGLGEMYLRDSKFEEAQENFETALELTKKFNDERREVEVLFNLGKLYYKKQDYTKALSFYNESLTKASIQNNALYESSAIIAIGTLQEQKGEVYAAMQKCKEGLQIATKLKVISIQEEACKCLYNAYKSANKNKDALLYLEKMHLLKDSLNLKQTSDKILKMKFEKEMLLDSIANVEKERIIQLAHKEEVAKKEKQRNMLLVTGAFIILIAVALWSRLNFTKKAKARLQVEKDRSEHLLHNILPEEVADELKENGYVKAQDFEKASILFTDFKSFTQTASLLTPQELVEEINECFKAFDLIMGKYGLEKIKTIGDAYMAAGGLPKPDANAVKKMILAGLEMQDFIKVRKRENQQKGKPAFDMRVGIHVGPIVAGVVGVKKFQYDIWGDTVNTASRMESNGAIEKVNISSATYELVKHDEELTFEYRGAIEAKGKGALEMYFVSLKSSKSVKKIQKNNELQFSQSL</sequence>
<feature type="domain" description="Guanylate cyclase" evidence="10">
    <location>
        <begin position="482"/>
        <end position="613"/>
    </location>
</feature>
<dbReference type="InterPro" id="IPR001054">
    <property type="entry name" value="A/G_cyclase"/>
</dbReference>
<keyword evidence="3" id="KW-0547">Nucleotide-binding</keyword>
<dbReference type="SMART" id="SM00028">
    <property type="entry name" value="TPR"/>
    <property type="match status" value="7"/>
</dbReference>
<evidence type="ECO:0000256" key="5">
    <source>
        <dbReference type="ARBA" id="ARBA00023136"/>
    </source>
</evidence>
<dbReference type="Proteomes" id="UP000294564">
    <property type="component" value="Unassembled WGS sequence"/>
</dbReference>
<evidence type="ECO:0000256" key="7">
    <source>
        <dbReference type="PROSITE-ProRule" id="PRU00339"/>
    </source>
</evidence>
<evidence type="ECO:0000256" key="2">
    <source>
        <dbReference type="ARBA" id="ARBA00022692"/>
    </source>
</evidence>
<dbReference type="Gene3D" id="1.25.40.10">
    <property type="entry name" value="Tetratricopeptide repeat domain"/>
    <property type="match status" value="2"/>
</dbReference>
<protein>
    <submittedName>
        <fullName evidence="11">Class 3 adenylate cyclase</fullName>
    </submittedName>
</protein>
<dbReference type="InterPro" id="IPR019734">
    <property type="entry name" value="TPR_rpt"/>
</dbReference>
<dbReference type="Pfam" id="PF00211">
    <property type="entry name" value="Guanylate_cyc"/>
    <property type="match status" value="1"/>
</dbReference>
<feature type="repeat" description="TPR" evidence="7">
    <location>
        <begin position="133"/>
        <end position="166"/>
    </location>
</feature>
<dbReference type="GO" id="GO:0035556">
    <property type="term" value="P:intracellular signal transduction"/>
    <property type="evidence" value="ECO:0007669"/>
    <property type="project" value="InterPro"/>
</dbReference>
<proteinExistence type="inferred from homology"/>
<dbReference type="SMART" id="SM00044">
    <property type="entry name" value="CYCc"/>
    <property type="match status" value="1"/>
</dbReference>
<evidence type="ECO:0000256" key="3">
    <source>
        <dbReference type="ARBA" id="ARBA00022741"/>
    </source>
</evidence>
<feature type="repeat" description="TPR" evidence="7">
    <location>
        <begin position="213"/>
        <end position="246"/>
    </location>
</feature>
<dbReference type="SUPFAM" id="SSF55073">
    <property type="entry name" value="Nucleotide cyclase"/>
    <property type="match status" value="1"/>
</dbReference>
<evidence type="ECO:0000256" key="8">
    <source>
        <dbReference type="RuleBase" id="RU000405"/>
    </source>
</evidence>
<dbReference type="PANTHER" id="PTHR11920:SF335">
    <property type="entry name" value="GUANYLATE CYCLASE"/>
    <property type="match status" value="1"/>
</dbReference>
<dbReference type="InterPro" id="IPR018297">
    <property type="entry name" value="A/G_cyclase_CS"/>
</dbReference>
<dbReference type="PROSITE" id="PS50293">
    <property type="entry name" value="TPR_REGION"/>
    <property type="match status" value="2"/>
</dbReference>
<dbReference type="AlphaFoldDB" id="A0A4R2NRC3"/>
<accession>A0A4R2NRC3</accession>
<keyword evidence="12" id="KW-1185">Reference proteome</keyword>
<dbReference type="PROSITE" id="PS00452">
    <property type="entry name" value="GUANYLATE_CYCLASE_1"/>
    <property type="match status" value="1"/>
</dbReference>
<dbReference type="GO" id="GO:0000166">
    <property type="term" value="F:nucleotide binding"/>
    <property type="evidence" value="ECO:0007669"/>
    <property type="project" value="UniProtKB-KW"/>
</dbReference>
<dbReference type="RefSeq" id="WP_132795290.1">
    <property type="nucleotide sequence ID" value="NZ_SLXM01000007.1"/>
</dbReference>
<comment type="subcellular location">
    <subcellularLocation>
        <location evidence="1">Membrane</location>
    </subcellularLocation>
</comment>
<comment type="caution">
    <text evidence="11">The sequence shown here is derived from an EMBL/GenBank/DDBJ whole genome shotgun (WGS) entry which is preliminary data.</text>
</comment>
<dbReference type="Gene3D" id="3.30.70.1230">
    <property type="entry name" value="Nucleotide cyclase"/>
    <property type="match status" value="1"/>
</dbReference>
<dbReference type="GO" id="GO:0016020">
    <property type="term" value="C:membrane"/>
    <property type="evidence" value="ECO:0007669"/>
    <property type="project" value="UniProtKB-SubCell"/>
</dbReference>
<comment type="similarity">
    <text evidence="8">Belongs to the adenylyl cyclase class-4/guanylyl cyclase family.</text>
</comment>
<gene>
    <name evidence="11" type="ORF">EV195_107187</name>
</gene>
<dbReference type="EMBL" id="SLXM01000007">
    <property type="protein sequence ID" value="TCP24021.1"/>
    <property type="molecule type" value="Genomic_DNA"/>
</dbReference>